<keyword evidence="1" id="KW-0472">Membrane</keyword>
<name>A0A438DT60_VITVI</name>
<dbReference type="GO" id="GO:0006952">
    <property type="term" value="P:defense response"/>
    <property type="evidence" value="ECO:0007669"/>
    <property type="project" value="InterPro"/>
</dbReference>
<organism evidence="2 3">
    <name type="scientific">Vitis vinifera</name>
    <name type="common">Grape</name>
    <dbReference type="NCBI Taxonomy" id="29760"/>
    <lineage>
        <taxon>Eukaryota</taxon>
        <taxon>Viridiplantae</taxon>
        <taxon>Streptophyta</taxon>
        <taxon>Embryophyta</taxon>
        <taxon>Tracheophyta</taxon>
        <taxon>Spermatophyta</taxon>
        <taxon>Magnoliopsida</taxon>
        <taxon>eudicotyledons</taxon>
        <taxon>Gunneridae</taxon>
        <taxon>Pentapetalae</taxon>
        <taxon>rosids</taxon>
        <taxon>Vitales</taxon>
        <taxon>Vitaceae</taxon>
        <taxon>Viteae</taxon>
        <taxon>Vitis</taxon>
    </lineage>
</organism>
<dbReference type="InterPro" id="IPR044974">
    <property type="entry name" value="Disease_R_plants"/>
</dbReference>
<keyword evidence="1" id="KW-0812">Transmembrane</keyword>
<dbReference type="PANTHER" id="PTHR11017">
    <property type="entry name" value="LEUCINE-RICH REPEAT-CONTAINING PROTEIN"/>
    <property type="match status" value="1"/>
</dbReference>
<feature type="transmembrane region" description="Helical" evidence="1">
    <location>
        <begin position="269"/>
        <end position="292"/>
    </location>
</feature>
<gene>
    <name evidence="2" type="primary">WRKY19_13</name>
    <name evidence="2" type="ORF">CK203_077559</name>
</gene>
<dbReference type="Proteomes" id="UP000288805">
    <property type="component" value="Unassembled WGS sequence"/>
</dbReference>
<dbReference type="EMBL" id="QGNW01001503">
    <property type="protein sequence ID" value="RVW38663.1"/>
    <property type="molecule type" value="Genomic_DNA"/>
</dbReference>
<proteinExistence type="predicted"/>
<comment type="caution">
    <text evidence="2">The sequence shown here is derived from an EMBL/GenBank/DDBJ whole genome shotgun (WGS) entry which is preliminary data.</text>
</comment>
<evidence type="ECO:0000313" key="3">
    <source>
        <dbReference type="Proteomes" id="UP000288805"/>
    </source>
</evidence>
<dbReference type="SUPFAM" id="SSF52058">
    <property type="entry name" value="L domain-like"/>
    <property type="match status" value="1"/>
</dbReference>
<dbReference type="InterPro" id="IPR032675">
    <property type="entry name" value="LRR_dom_sf"/>
</dbReference>
<evidence type="ECO:0000256" key="1">
    <source>
        <dbReference type="SAM" id="Phobius"/>
    </source>
</evidence>
<reference evidence="2 3" key="1">
    <citation type="journal article" date="2018" name="PLoS Genet.">
        <title>Population sequencing reveals clonal diversity and ancestral inbreeding in the grapevine cultivar Chardonnay.</title>
        <authorList>
            <person name="Roach M.J."/>
            <person name="Johnson D.L."/>
            <person name="Bohlmann J."/>
            <person name="van Vuuren H.J."/>
            <person name="Jones S.J."/>
            <person name="Pretorius I.S."/>
            <person name="Schmidt S.A."/>
            <person name="Borneman A.R."/>
        </authorList>
    </citation>
    <scope>NUCLEOTIDE SEQUENCE [LARGE SCALE GENOMIC DNA]</scope>
    <source>
        <strain evidence="3">cv. Chardonnay</strain>
        <tissue evidence="2">Leaf</tissue>
    </source>
</reference>
<dbReference type="PANTHER" id="PTHR11017:SF570">
    <property type="entry name" value="DISEASE RESISTANCE PROTEIN (TIR-NBS CLASS)-RELATED"/>
    <property type="match status" value="1"/>
</dbReference>
<sequence length="293" mass="33723">MGWEVIRQECPEDPGRSRLWDSNAYHVLIRNKGTRAIEGLFLDRCKFNPSQLTTESFKEMNRLRLLKIHNPRRKLFLEDHLPRDFEFSSYELTYLHWDGYPLESLPLNFHAKNLVGLLLRNSNIKQLWRGNKNPRLLKCAKLGCTMHGCVNLELLPRGIYKWKHLLTLSCNGCSKLERFPEIKGNMRELRVLDLSGTAIMDLPSSITHLNGLQTLLLKDSYALALMQIGNLRIGSSRWGCNYGDACFPNREWTSGSAPKVPTKTAAAVLYFPPCFSLLFFAFLLFSFDWLALV</sequence>
<dbReference type="Gene3D" id="3.80.10.10">
    <property type="entry name" value="Ribonuclease Inhibitor"/>
    <property type="match status" value="1"/>
</dbReference>
<evidence type="ECO:0000313" key="2">
    <source>
        <dbReference type="EMBL" id="RVW38663.1"/>
    </source>
</evidence>
<accession>A0A438DT60</accession>
<protein>
    <submittedName>
        <fullName evidence="2">Putative WRKY transcription factor 19</fullName>
    </submittedName>
</protein>
<keyword evidence="1" id="KW-1133">Transmembrane helix</keyword>
<dbReference type="AlphaFoldDB" id="A0A438DT60"/>